<dbReference type="SUPFAM" id="SSF53474">
    <property type="entry name" value="alpha/beta-Hydrolases"/>
    <property type="match status" value="1"/>
</dbReference>
<reference evidence="3" key="1">
    <citation type="journal article" date="2017" name="Proc. Natl. Acad. Sci. U.S.A.">
        <title>Simulation of Deepwater Horizon oil plume reveals substrate specialization within a complex community of hydrocarbon-degraders.</title>
        <authorList>
            <person name="Hu P."/>
            <person name="Dubinsky E.A."/>
            <person name="Probst A.J."/>
            <person name="Wang J."/>
            <person name="Sieber C.M.K."/>
            <person name="Tom L.M."/>
            <person name="Gardinali P."/>
            <person name="Banfield J.F."/>
            <person name="Atlas R.M."/>
            <person name="Andersen G.L."/>
        </authorList>
    </citation>
    <scope>NUCLEOTIDE SEQUENCE [LARGE SCALE GENOMIC DNA]</scope>
</reference>
<dbReference type="Gene3D" id="3.40.50.1820">
    <property type="entry name" value="alpha/beta hydrolase"/>
    <property type="match status" value="1"/>
</dbReference>
<feature type="domain" description="AB hydrolase-1" evidence="1">
    <location>
        <begin position="39"/>
        <end position="145"/>
    </location>
</feature>
<dbReference type="Pfam" id="PF00561">
    <property type="entry name" value="Abhydrolase_1"/>
    <property type="match status" value="1"/>
</dbReference>
<gene>
    <name evidence="2" type="ORF">A9Q84_12685</name>
</gene>
<dbReference type="AlphaFoldDB" id="A0A1Y5F8D3"/>
<evidence type="ECO:0000313" key="2">
    <source>
        <dbReference type="EMBL" id="OUR97176.1"/>
    </source>
</evidence>
<dbReference type="PANTHER" id="PTHR43798:SF24">
    <property type="entry name" value="CIS-3-ALKYL-4-ALKYLOXETAN-2-ONE DECARBOXYLASE"/>
    <property type="match status" value="1"/>
</dbReference>
<dbReference type="InterPro" id="IPR000073">
    <property type="entry name" value="AB_hydrolase_1"/>
</dbReference>
<name>A0A1Y5F8D3_9BACT</name>
<dbReference type="PANTHER" id="PTHR43798">
    <property type="entry name" value="MONOACYLGLYCEROL LIPASE"/>
    <property type="match status" value="1"/>
</dbReference>
<dbReference type="Proteomes" id="UP000196531">
    <property type="component" value="Unassembled WGS sequence"/>
</dbReference>
<evidence type="ECO:0000259" key="1">
    <source>
        <dbReference type="Pfam" id="PF00561"/>
    </source>
</evidence>
<dbReference type="InterPro" id="IPR050266">
    <property type="entry name" value="AB_hydrolase_sf"/>
</dbReference>
<dbReference type="GO" id="GO:0016787">
    <property type="term" value="F:hydrolase activity"/>
    <property type="evidence" value="ECO:0007669"/>
    <property type="project" value="UniProtKB-KW"/>
</dbReference>
<evidence type="ECO:0000313" key="3">
    <source>
        <dbReference type="Proteomes" id="UP000196531"/>
    </source>
</evidence>
<protein>
    <submittedName>
        <fullName evidence="2">Alpha/beta hydrolase</fullName>
    </submittedName>
</protein>
<dbReference type="PRINTS" id="PR00111">
    <property type="entry name" value="ABHYDROLASE"/>
</dbReference>
<organism evidence="2 3">
    <name type="scientific">Halobacteriovorax marinus</name>
    <dbReference type="NCBI Taxonomy" id="97084"/>
    <lineage>
        <taxon>Bacteria</taxon>
        <taxon>Pseudomonadati</taxon>
        <taxon>Bdellovibrionota</taxon>
        <taxon>Bacteriovoracia</taxon>
        <taxon>Bacteriovoracales</taxon>
        <taxon>Halobacteriovoraceae</taxon>
        <taxon>Halobacteriovorax</taxon>
    </lineage>
</organism>
<sequence>MVKAIKIPTNLKEEYPFNPKTIELKNGHTMSFVDEGTGPVVIMVHGNPTWSFYYRNVIKTLQSDFRVIVPDHLGCGLSDKPQDYDYTLENHIGNLLELLEDLGIKEYNLIVHDWGGAIGMGLATRNPENVLKTVILNTAAFTDDTIPTTINICKNSFFGEWLVRKFNAFAWPATFMAVKKPLSSIIKSGYLLPYDSYENRIATARFVKDIPMDKKHPTWDVLKDIEEKLPTLKCPKLLLWGEKDFCFSMHFFKRWKNIYPDALNITYPKAGHYILEDEREEVNLEIGNFLRG</sequence>
<comment type="caution">
    <text evidence="2">The sequence shown here is derived from an EMBL/GenBank/DDBJ whole genome shotgun (WGS) entry which is preliminary data.</text>
</comment>
<keyword evidence="2" id="KW-0378">Hydrolase</keyword>
<dbReference type="EMBL" id="MAAO01000006">
    <property type="protein sequence ID" value="OUR97176.1"/>
    <property type="molecule type" value="Genomic_DNA"/>
</dbReference>
<proteinExistence type="predicted"/>
<dbReference type="GO" id="GO:0016020">
    <property type="term" value="C:membrane"/>
    <property type="evidence" value="ECO:0007669"/>
    <property type="project" value="TreeGrafter"/>
</dbReference>
<dbReference type="InterPro" id="IPR029058">
    <property type="entry name" value="AB_hydrolase_fold"/>
</dbReference>
<accession>A0A1Y5F8D3</accession>